<evidence type="ECO:0000256" key="3">
    <source>
        <dbReference type="ARBA" id="ARBA00022553"/>
    </source>
</evidence>
<dbReference type="PROSITE" id="PS50110">
    <property type="entry name" value="RESPONSE_REGULATORY"/>
    <property type="match status" value="1"/>
</dbReference>
<dbReference type="SUPFAM" id="SSF46894">
    <property type="entry name" value="C-terminal effector domain of the bipartite response regulators"/>
    <property type="match status" value="1"/>
</dbReference>
<dbReference type="Pfam" id="PF00486">
    <property type="entry name" value="Trans_reg_C"/>
    <property type="match status" value="1"/>
</dbReference>
<keyword evidence="7" id="KW-0804">Transcription</keyword>
<dbReference type="FunFam" id="3.40.50.2300:FF:000001">
    <property type="entry name" value="DNA-binding response regulator PhoB"/>
    <property type="match status" value="1"/>
</dbReference>
<dbReference type="GO" id="GO:0000156">
    <property type="term" value="F:phosphorelay response regulator activity"/>
    <property type="evidence" value="ECO:0007669"/>
    <property type="project" value="TreeGrafter"/>
</dbReference>
<name>A0A399M063_9PSED</name>
<dbReference type="RefSeq" id="WP_119371532.1">
    <property type="nucleotide sequence ID" value="NZ_QWLL01000054.1"/>
</dbReference>
<evidence type="ECO:0000313" key="13">
    <source>
        <dbReference type="Proteomes" id="UP000265875"/>
    </source>
</evidence>
<organism evidence="12 13">
    <name type="scientific">Pseudomonas monteilii</name>
    <dbReference type="NCBI Taxonomy" id="76759"/>
    <lineage>
        <taxon>Bacteria</taxon>
        <taxon>Pseudomonadati</taxon>
        <taxon>Pseudomonadota</taxon>
        <taxon>Gammaproteobacteria</taxon>
        <taxon>Pseudomonadales</taxon>
        <taxon>Pseudomonadaceae</taxon>
        <taxon>Pseudomonas</taxon>
    </lineage>
</organism>
<dbReference type="InterPro" id="IPR011006">
    <property type="entry name" value="CheY-like_superfamily"/>
</dbReference>
<feature type="DNA-binding region" description="OmpR/PhoB-type" evidence="9">
    <location>
        <begin position="134"/>
        <end position="234"/>
    </location>
</feature>
<evidence type="ECO:0000259" key="11">
    <source>
        <dbReference type="PROSITE" id="PS51755"/>
    </source>
</evidence>
<evidence type="ECO:0000256" key="7">
    <source>
        <dbReference type="ARBA" id="ARBA00023163"/>
    </source>
</evidence>
<dbReference type="GO" id="GO:0006355">
    <property type="term" value="P:regulation of DNA-templated transcription"/>
    <property type="evidence" value="ECO:0007669"/>
    <property type="project" value="InterPro"/>
</dbReference>
<gene>
    <name evidence="12" type="ORF">D0894_23825</name>
</gene>
<evidence type="ECO:0000313" key="12">
    <source>
        <dbReference type="EMBL" id="RII74889.1"/>
    </source>
</evidence>
<keyword evidence="3 8" id="KW-0597">Phosphoprotein</keyword>
<keyword evidence="2" id="KW-0963">Cytoplasm</keyword>
<dbReference type="AlphaFoldDB" id="A0A399M063"/>
<dbReference type="EMBL" id="QWLL01000054">
    <property type="protein sequence ID" value="RII74889.1"/>
    <property type="molecule type" value="Genomic_DNA"/>
</dbReference>
<dbReference type="InterPro" id="IPR001789">
    <property type="entry name" value="Sig_transdc_resp-reg_receiver"/>
</dbReference>
<dbReference type="InterPro" id="IPR001867">
    <property type="entry name" value="OmpR/PhoB-type_DNA-bd"/>
</dbReference>
<reference evidence="12 13" key="1">
    <citation type="submission" date="2018-08" db="EMBL/GenBank/DDBJ databases">
        <title>Draft genome sequence of the cyanotroph, Pseudomonas monteilii BCN3.</title>
        <authorList>
            <person name="Jones L.B."/>
            <person name="Kunz D.A."/>
        </authorList>
    </citation>
    <scope>NUCLEOTIDE SEQUENCE [LARGE SCALE GENOMIC DNA]</scope>
    <source>
        <strain evidence="12 13">BCN3</strain>
    </source>
</reference>
<keyword evidence="6 9" id="KW-0238">DNA-binding</keyword>
<dbReference type="SUPFAM" id="SSF52172">
    <property type="entry name" value="CheY-like"/>
    <property type="match status" value="1"/>
</dbReference>
<evidence type="ECO:0000259" key="10">
    <source>
        <dbReference type="PROSITE" id="PS50110"/>
    </source>
</evidence>
<evidence type="ECO:0000256" key="2">
    <source>
        <dbReference type="ARBA" id="ARBA00022490"/>
    </source>
</evidence>
<dbReference type="PANTHER" id="PTHR48111">
    <property type="entry name" value="REGULATOR OF RPOS"/>
    <property type="match status" value="1"/>
</dbReference>
<keyword evidence="5" id="KW-0805">Transcription regulation</keyword>
<dbReference type="CDD" id="cd00383">
    <property type="entry name" value="trans_reg_C"/>
    <property type="match status" value="1"/>
</dbReference>
<comment type="subcellular location">
    <subcellularLocation>
        <location evidence="1">Cytoplasm</location>
    </subcellularLocation>
</comment>
<dbReference type="Pfam" id="PF00072">
    <property type="entry name" value="Response_reg"/>
    <property type="match status" value="1"/>
</dbReference>
<accession>A0A399M063</accession>
<dbReference type="InterPro" id="IPR036388">
    <property type="entry name" value="WH-like_DNA-bd_sf"/>
</dbReference>
<dbReference type="Gene3D" id="3.40.50.2300">
    <property type="match status" value="1"/>
</dbReference>
<dbReference type="SMART" id="SM00448">
    <property type="entry name" value="REC"/>
    <property type="match status" value="1"/>
</dbReference>
<dbReference type="GO" id="GO:0005829">
    <property type="term" value="C:cytosol"/>
    <property type="evidence" value="ECO:0007669"/>
    <property type="project" value="TreeGrafter"/>
</dbReference>
<evidence type="ECO:0000256" key="5">
    <source>
        <dbReference type="ARBA" id="ARBA00023015"/>
    </source>
</evidence>
<dbReference type="PROSITE" id="PS51755">
    <property type="entry name" value="OMPR_PHOB"/>
    <property type="match status" value="1"/>
</dbReference>
<feature type="domain" description="OmpR/PhoB-type" evidence="11">
    <location>
        <begin position="134"/>
        <end position="234"/>
    </location>
</feature>
<dbReference type="Gene3D" id="1.10.10.10">
    <property type="entry name" value="Winged helix-like DNA-binding domain superfamily/Winged helix DNA-binding domain"/>
    <property type="match status" value="1"/>
</dbReference>
<evidence type="ECO:0000256" key="1">
    <source>
        <dbReference type="ARBA" id="ARBA00004496"/>
    </source>
</evidence>
<evidence type="ECO:0000256" key="6">
    <source>
        <dbReference type="ARBA" id="ARBA00023125"/>
    </source>
</evidence>
<dbReference type="PANTHER" id="PTHR48111:SF4">
    <property type="entry name" value="DNA-BINDING DUAL TRANSCRIPTIONAL REGULATOR OMPR"/>
    <property type="match status" value="1"/>
</dbReference>
<dbReference type="FunFam" id="1.10.10.10:FF:000099">
    <property type="entry name" value="Two-component system response regulator TorR"/>
    <property type="match status" value="1"/>
</dbReference>
<keyword evidence="4" id="KW-0902">Two-component regulatory system</keyword>
<comment type="caution">
    <text evidence="12">The sequence shown here is derived from an EMBL/GenBank/DDBJ whole genome shotgun (WGS) entry which is preliminary data.</text>
</comment>
<evidence type="ECO:0000256" key="4">
    <source>
        <dbReference type="ARBA" id="ARBA00023012"/>
    </source>
</evidence>
<evidence type="ECO:0000256" key="8">
    <source>
        <dbReference type="PROSITE-ProRule" id="PRU00169"/>
    </source>
</evidence>
<dbReference type="GO" id="GO:0032993">
    <property type="term" value="C:protein-DNA complex"/>
    <property type="evidence" value="ECO:0007669"/>
    <property type="project" value="TreeGrafter"/>
</dbReference>
<dbReference type="SMART" id="SM00862">
    <property type="entry name" value="Trans_reg_C"/>
    <property type="match status" value="1"/>
</dbReference>
<feature type="domain" description="Response regulatory" evidence="10">
    <location>
        <begin position="6"/>
        <end position="119"/>
    </location>
</feature>
<proteinExistence type="predicted"/>
<dbReference type="Gene3D" id="6.10.250.690">
    <property type="match status" value="1"/>
</dbReference>
<evidence type="ECO:0000256" key="9">
    <source>
        <dbReference type="PROSITE-ProRule" id="PRU01091"/>
    </source>
</evidence>
<dbReference type="GO" id="GO:0000976">
    <property type="term" value="F:transcription cis-regulatory region binding"/>
    <property type="evidence" value="ECO:0007669"/>
    <property type="project" value="TreeGrafter"/>
</dbReference>
<protein>
    <submittedName>
        <fullName evidence="12">DNA-binding response regulator</fullName>
    </submittedName>
</protein>
<dbReference type="InterPro" id="IPR039420">
    <property type="entry name" value="WalR-like"/>
</dbReference>
<feature type="modified residue" description="4-aspartylphosphate" evidence="8">
    <location>
        <position position="55"/>
    </location>
</feature>
<sequence length="240" mass="27516">MTKPDHILIVDDDPEIRQLLSTYLTEAGYRTSVAAEGREMRRRLDELRVDLVVLDLMLPGEDGLSLCRDLRARSNIPVIMLTARGTLVDRIVGLEMGADDYLAKPFDPRELLARIKVVLRRTQSFPERARVDDTRCLRFAGWRLDTATRQLRSPAGLVISLGNSDYRLLRLLLQHPNRALSRDFLLNHVFDREREPFDRSIDVCVSRVRQHLGDAPRNPALIRTVRNEGYMLTVDDVSSE</sequence>
<dbReference type="InterPro" id="IPR016032">
    <property type="entry name" value="Sig_transdc_resp-reg_C-effctor"/>
</dbReference>
<dbReference type="Proteomes" id="UP000265875">
    <property type="component" value="Unassembled WGS sequence"/>
</dbReference>